<evidence type="ECO:0000313" key="4">
    <source>
        <dbReference type="Proteomes" id="UP000663870"/>
    </source>
</evidence>
<dbReference type="Proteomes" id="UP000663854">
    <property type="component" value="Unassembled WGS sequence"/>
</dbReference>
<keyword evidence="4" id="KW-1185">Reference proteome</keyword>
<organism evidence="3 4">
    <name type="scientific">Rotaria sordida</name>
    <dbReference type="NCBI Taxonomy" id="392033"/>
    <lineage>
        <taxon>Eukaryota</taxon>
        <taxon>Metazoa</taxon>
        <taxon>Spiralia</taxon>
        <taxon>Gnathifera</taxon>
        <taxon>Rotifera</taxon>
        <taxon>Eurotatoria</taxon>
        <taxon>Bdelloidea</taxon>
        <taxon>Philodinida</taxon>
        <taxon>Philodinidae</taxon>
        <taxon>Rotaria</taxon>
    </lineage>
</organism>
<proteinExistence type="predicted"/>
<dbReference type="AlphaFoldDB" id="A0A815Q4Y3"/>
<keyword evidence="1" id="KW-0812">Transmembrane</keyword>
<feature type="transmembrane region" description="Helical" evidence="1">
    <location>
        <begin position="596"/>
        <end position="618"/>
    </location>
</feature>
<comment type="caution">
    <text evidence="3">The sequence shown here is derived from an EMBL/GenBank/DDBJ whole genome shotgun (WGS) entry which is preliminary data.</text>
</comment>
<keyword evidence="1" id="KW-0472">Membrane</keyword>
<feature type="transmembrane region" description="Helical" evidence="1">
    <location>
        <begin position="34"/>
        <end position="55"/>
    </location>
</feature>
<accession>A0A815Q4Y3</accession>
<keyword evidence="1" id="KW-1133">Transmembrane helix</keyword>
<evidence type="ECO:0000313" key="2">
    <source>
        <dbReference type="EMBL" id="CAF1191719.1"/>
    </source>
</evidence>
<dbReference type="Proteomes" id="UP000663870">
    <property type="component" value="Unassembled WGS sequence"/>
</dbReference>
<gene>
    <name evidence="3" type="ORF">JXQ802_LOCUS38017</name>
    <name evidence="2" type="ORF">PYM288_LOCUS24381</name>
</gene>
<dbReference type="EMBL" id="CAJNOL010002076">
    <property type="protein sequence ID" value="CAF1458367.1"/>
    <property type="molecule type" value="Genomic_DNA"/>
</dbReference>
<dbReference type="EMBL" id="CAJNOH010001221">
    <property type="protein sequence ID" value="CAF1191719.1"/>
    <property type="molecule type" value="Genomic_DNA"/>
</dbReference>
<reference evidence="3" key="1">
    <citation type="submission" date="2021-02" db="EMBL/GenBank/DDBJ databases">
        <authorList>
            <person name="Nowell W R."/>
        </authorList>
    </citation>
    <scope>NUCLEOTIDE SEQUENCE</scope>
</reference>
<feature type="transmembrane region" description="Helical" evidence="1">
    <location>
        <begin position="114"/>
        <end position="132"/>
    </location>
</feature>
<sequence length="644" mass="74853">MTEEWEKNVSHVQYFHQCQVSSCIYSFSAKFNMIYIATTLIGLVGGLIKILRILIPRIVKFIRRRFAPPPTVVNEPNTVRRSLMEYLRTFNYFSKPLSVPNETEIKQQIISTRLYCLLLAISFIVLITYYSMERVMTSHQIESPTFEQFIQLQTEQYSNPSFSCPCSTFAIAHEKFIQIKYDLHPFCWSDFILKGWYFYMDFNWYNENYYTYDFRILKRLFFASLYSFCVVSDDHIQSSLIAFNSSLFVANKALAPQIFVTEMDKINKTFKSSMTRSFKRNLAFILNMTRNNGLMSSKFSNFYLYHTGTYPLFNMQYAYTTHICESSFVDSRWSTGIFYTRFVGPLNNRDFRIVGDAIFQTIASFCQVSLAAINDGLLEFDQTSFITVQTIPEDQLVEQTQALIDLFISTSENEFISSLQIIRDTIHANVLLSGFETTMSTEFRIPDGWSNQIGIIPKTYNMTSSCSCYNDPTCIEPIGLYTLSPNNTLIYLIPGFFIGCYIVEATLKSNLASLYNQTWIDEFRARILYDYFNSIPFITKALNASYNSQFNLTTPIYIILQKMMIESWHTQINYSAYYEQCHPIECQYSYIVKSDVLYMVTTIIGLIGGLVTILQLVIPRAVKLIRRHAFNRRQHTAVQVIPIS</sequence>
<evidence type="ECO:0000256" key="1">
    <source>
        <dbReference type="SAM" id="Phobius"/>
    </source>
</evidence>
<evidence type="ECO:0000313" key="3">
    <source>
        <dbReference type="EMBL" id="CAF1458367.1"/>
    </source>
</evidence>
<protein>
    <submittedName>
        <fullName evidence="3">Uncharacterized protein</fullName>
    </submittedName>
</protein>
<name>A0A815Q4Y3_9BILA</name>